<evidence type="ECO:0000313" key="5">
    <source>
        <dbReference type="EMBL" id="MDC2887753.1"/>
    </source>
</evidence>
<comment type="caution">
    <text evidence="5">The sequence shown here is derived from an EMBL/GenBank/DDBJ whole genome shotgun (WGS) entry which is preliminary data.</text>
</comment>
<keyword evidence="2 5" id="KW-0378">Hydrolase</keyword>
<dbReference type="Proteomes" id="UP001528411">
    <property type="component" value="Unassembled WGS sequence"/>
</dbReference>
<gene>
    <name evidence="5" type="ORF">PN838_01410</name>
</gene>
<dbReference type="InterPro" id="IPR033140">
    <property type="entry name" value="Lipase_GDXG_put_SER_AS"/>
</dbReference>
<dbReference type="PROSITE" id="PS01174">
    <property type="entry name" value="LIPASE_GDXG_SER"/>
    <property type="match status" value="1"/>
</dbReference>
<evidence type="ECO:0000256" key="1">
    <source>
        <dbReference type="ARBA" id="ARBA00010515"/>
    </source>
</evidence>
<accession>A0ABT5F883</accession>
<evidence type="ECO:0000256" key="3">
    <source>
        <dbReference type="PROSITE-ProRule" id="PRU10038"/>
    </source>
</evidence>
<dbReference type="PANTHER" id="PTHR48081">
    <property type="entry name" value="AB HYDROLASE SUPERFAMILY PROTEIN C4A8.06C"/>
    <property type="match status" value="1"/>
</dbReference>
<protein>
    <submittedName>
        <fullName evidence="5">Alpha/beta hydrolase</fullName>
    </submittedName>
</protein>
<dbReference type="InterPro" id="IPR050300">
    <property type="entry name" value="GDXG_lipolytic_enzyme"/>
</dbReference>
<evidence type="ECO:0000256" key="2">
    <source>
        <dbReference type="ARBA" id="ARBA00022801"/>
    </source>
</evidence>
<dbReference type="PANTHER" id="PTHR48081:SF8">
    <property type="entry name" value="ALPHA_BETA HYDROLASE FOLD-3 DOMAIN-CONTAINING PROTEIN-RELATED"/>
    <property type="match status" value="1"/>
</dbReference>
<name>A0ABT5F883_9GAMM</name>
<organism evidence="5 6">
    <name type="scientific">Psychrosphaera algicola</name>
    <dbReference type="NCBI Taxonomy" id="3023714"/>
    <lineage>
        <taxon>Bacteria</taxon>
        <taxon>Pseudomonadati</taxon>
        <taxon>Pseudomonadota</taxon>
        <taxon>Gammaproteobacteria</taxon>
        <taxon>Alteromonadales</taxon>
        <taxon>Pseudoalteromonadaceae</taxon>
        <taxon>Psychrosphaera</taxon>
    </lineage>
</organism>
<dbReference type="InterPro" id="IPR013094">
    <property type="entry name" value="AB_hydrolase_3"/>
</dbReference>
<dbReference type="Pfam" id="PF07859">
    <property type="entry name" value="Abhydrolase_3"/>
    <property type="match status" value="1"/>
</dbReference>
<proteinExistence type="inferred from homology"/>
<dbReference type="RefSeq" id="WP_272179551.1">
    <property type="nucleotide sequence ID" value="NZ_JAQOMS010000002.1"/>
</dbReference>
<dbReference type="SUPFAM" id="SSF53474">
    <property type="entry name" value="alpha/beta-Hydrolases"/>
    <property type="match status" value="1"/>
</dbReference>
<feature type="domain" description="Alpha/beta hydrolase fold-3" evidence="4">
    <location>
        <begin position="83"/>
        <end position="290"/>
    </location>
</feature>
<comment type="similarity">
    <text evidence="1">Belongs to the 'GDXG' lipolytic enzyme family.</text>
</comment>
<dbReference type="GO" id="GO:0016787">
    <property type="term" value="F:hydrolase activity"/>
    <property type="evidence" value="ECO:0007669"/>
    <property type="project" value="UniProtKB-KW"/>
</dbReference>
<dbReference type="InterPro" id="IPR029058">
    <property type="entry name" value="AB_hydrolase_fold"/>
</dbReference>
<sequence>MRGELSPKLTDFIATVNVAAKAFKSSGQTLTTEQARLNLQKLSAFVTKVPEISFIADKEIRHETLSVPVRLFSPDTQRPLPVLVYFHGGGHMCGDIELYDPMCRKLAIHSHCHVVAVEYRRSPEHPYPCGLVDAEITIKNIQLVLGDVQHNGQIFIAGDSAGGAICTSILMRQTSYGSILSGVTIDKQILIYPSVDYTGSTGSYIENGTGYLLENNRIKWYFDHYFTANEDRKLASPLFGPLPENYPKTLIITAGCDPLRDEGLAYLERLITKGVETQHVQFEGMIHAFMNIEDLVPDECQSLYSEISRFVQAE</sequence>
<evidence type="ECO:0000313" key="6">
    <source>
        <dbReference type="Proteomes" id="UP001528411"/>
    </source>
</evidence>
<dbReference type="Gene3D" id="3.40.50.1820">
    <property type="entry name" value="alpha/beta hydrolase"/>
    <property type="match status" value="1"/>
</dbReference>
<evidence type="ECO:0000259" key="4">
    <source>
        <dbReference type="Pfam" id="PF07859"/>
    </source>
</evidence>
<dbReference type="EMBL" id="JAQOMS010000002">
    <property type="protein sequence ID" value="MDC2887753.1"/>
    <property type="molecule type" value="Genomic_DNA"/>
</dbReference>
<feature type="active site" evidence="3">
    <location>
        <position position="160"/>
    </location>
</feature>
<keyword evidence="6" id="KW-1185">Reference proteome</keyword>
<reference evidence="5 6" key="1">
    <citation type="submission" date="2023-01" db="EMBL/GenBank/DDBJ databases">
        <title>Psychrosphaera sp. nov., isolated from marine algae.</title>
        <authorList>
            <person name="Bayburt H."/>
            <person name="Choi B.J."/>
            <person name="Kim J.M."/>
            <person name="Choi D.G."/>
            <person name="Jeon C.O."/>
        </authorList>
    </citation>
    <scope>NUCLEOTIDE SEQUENCE [LARGE SCALE GENOMIC DNA]</scope>
    <source>
        <strain evidence="5 6">G1-22</strain>
    </source>
</reference>